<sequence length="99" mass="12079">MVRKQKWISLNKSPYKTGNTRNRLQYTSTKEQYFHWKRRRNKTNGKDFRRERTSNIIRANRPRKNRETEIAKAYAHKSRKEQIQNKSILIRGDQIRDGC</sequence>
<accession>A0ABQ8XDB0</accession>
<proteinExistence type="predicted"/>
<dbReference type="EMBL" id="JAOAOG010000311">
    <property type="protein sequence ID" value="KAJ6230556.1"/>
    <property type="molecule type" value="Genomic_DNA"/>
</dbReference>
<gene>
    <name evidence="1" type="ORF">M0813_06785</name>
</gene>
<evidence type="ECO:0000313" key="2">
    <source>
        <dbReference type="Proteomes" id="UP001150062"/>
    </source>
</evidence>
<reference evidence="1" key="1">
    <citation type="submission" date="2022-08" db="EMBL/GenBank/DDBJ databases">
        <title>Novel sulfate-reducing endosymbionts in the free-living metamonad Anaeramoeba.</title>
        <authorList>
            <person name="Jerlstrom-Hultqvist J."/>
            <person name="Cepicka I."/>
            <person name="Gallot-Lavallee L."/>
            <person name="Salas-Leiva D."/>
            <person name="Curtis B.A."/>
            <person name="Zahonova K."/>
            <person name="Pipaliya S."/>
            <person name="Dacks J."/>
            <person name="Roger A.J."/>
        </authorList>
    </citation>
    <scope>NUCLEOTIDE SEQUENCE</scope>
    <source>
        <strain evidence="1">Schooner1</strain>
    </source>
</reference>
<dbReference type="Proteomes" id="UP001150062">
    <property type="component" value="Unassembled WGS sequence"/>
</dbReference>
<name>A0ABQ8XDB0_9EUKA</name>
<keyword evidence="2" id="KW-1185">Reference proteome</keyword>
<organism evidence="1 2">
    <name type="scientific">Anaeramoeba flamelloides</name>
    <dbReference type="NCBI Taxonomy" id="1746091"/>
    <lineage>
        <taxon>Eukaryota</taxon>
        <taxon>Metamonada</taxon>
        <taxon>Anaeramoebidae</taxon>
        <taxon>Anaeramoeba</taxon>
    </lineage>
</organism>
<evidence type="ECO:0000313" key="1">
    <source>
        <dbReference type="EMBL" id="KAJ6230556.1"/>
    </source>
</evidence>
<protein>
    <submittedName>
        <fullName evidence="1">Uncharacterized protein</fullName>
    </submittedName>
</protein>
<comment type="caution">
    <text evidence="1">The sequence shown here is derived from an EMBL/GenBank/DDBJ whole genome shotgun (WGS) entry which is preliminary data.</text>
</comment>